<keyword evidence="1" id="KW-0418">Kinase</keyword>
<dbReference type="PROSITE" id="PS50011">
    <property type="entry name" value="PROTEIN_KINASE_DOM"/>
    <property type="match status" value="1"/>
</dbReference>
<accession>A0ABQ8WEH3</accession>
<name>A0ABQ8WEH3_PENCH</name>
<evidence type="ECO:0000256" key="1">
    <source>
        <dbReference type="ARBA" id="ARBA00022527"/>
    </source>
</evidence>
<dbReference type="InterPro" id="IPR011009">
    <property type="entry name" value="Kinase-like_dom_sf"/>
</dbReference>
<keyword evidence="1" id="KW-0808">Transferase</keyword>
<evidence type="ECO:0000256" key="2">
    <source>
        <dbReference type="ARBA" id="ARBA00022741"/>
    </source>
</evidence>
<keyword evidence="6" id="KW-1185">Reference proteome</keyword>
<comment type="caution">
    <text evidence="5">The sequence shown here is derived from an EMBL/GenBank/DDBJ whole genome shotgun (WGS) entry which is preliminary data.</text>
</comment>
<proteinExistence type="predicted"/>
<evidence type="ECO:0000259" key="4">
    <source>
        <dbReference type="PROSITE" id="PS50011"/>
    </source>
</evidence>
<protein>
    <recommendedName>
        <fullName evidence="4">Protein kinase domain-containing protein</fullName>
    </recommendedName>
</protein>
<evidence type="ECO:0000313" key="6">
    <source>
        <dbReference type="Proteomes" id="UP001220256"/>
    </source>
</evidence>
<keyword evidence="2" id="KW-0547">Nucleotide-binding</keyword>
<dbReference type="InterPro" id="IPR000719">
    <property type="entry name" value="Prot_kinase_dom"/>
</dbReference>
<keyword evidence="3" id="KW-0067">ATP-binding</keyword>
<gene>
    <name evidence="5" type="ORF">N7505_007376</name>
</gene>
<dbReference type="PANTHER" id="PTHR24055">
    <property type="entry name" value="MITOGEN-ACTIVATED PROTEIN KINASE"/>
    <property type="match status" value="1"/>
</dbReference>
<keyword evidence="1" id="KW-0723">Serine/threonine-protein kinase</keyword>
<dbReference type="EMBL" id="JAPVEB010000004">
    <property type="protein sequence ID" value="KAJ5264583.1"/>
    <property type="molecule type" value="Genomic_DNA"/>
</dbReference>
<dbReference type="Proteomes" id="UP001220256">
    <property type="component" value="Unassembled WGS sequence"/>
</dbReference>
<feature type="domain" description="Protein kinase" evidence="4">
    <location>
        <begin position="4"/>
        <end position="283"/>
    </location>
</feature>
<evidence type="ECO:0000313" key="5">
    <source>
        <dbReference type="EMBL" id="KAJ5264583.1"/>
    </source>
</evidence>
<dbReference type="Gene3D" id="3.30.200.20">
    <property type="entry name" value="Phosphorylase Kinase, domain 1"/>
    <property type="match status" value="1"/>
</dbReference>
<sequence>MARFVRSTVLGGTFETTVSSARDQIGQQPVAVKKLSEPLKTAGNARHIFKEIQLLKHLKHENIINLVDIFISPSEDIYLVTDLMQTDLQTLLKTKPIEGEFVQFFVYQIMRGLKYIHSAGVVHRDLNPGNILVNENCDLKICDFGLARVQEPQMTGYVSTRYYRAPETMLTCQRYDEHVDIWSTGCIFAEMLQGKPLFPGRDHIDQFRVTTEVLGTPSENVIAKITAQNTLRYIGSLPKREGKPLSDIFRNADPKAINLLGKTLVFDPQGRISASEALASPYFAPYHDPTDEPTAEKVFDGNCDGSYCSDDVWKSKLYAEVLGFYEKAVLQESVERWTLSQPIALG</sequence>
<evidence type="ECO:0000256" key="3">
    <source>
        <dbReference type="ARBA" id="ARBA00022840"/>
    </source>
</evidence>
<dbReference type="InterPro" id="IPR050117">
    <property type="entry name" value="MAPK"/>
</dbReference>
<reference evidence="5 6" key="1">
    <citation type="journal article" date="2023" name="IMA Fungus">
        <title>Comparative genomic study of the Penicillium genus elucidates a diverse pangenome and 15 lateral gene transfer events.</title>
        <authorList>
            <person name="Petersen C."/>
            <person name="Sorensen T."/>
            <person name="Nielsen M.R."/>
            <person name="Sondergaard T.E."/>
            <person name="Sorensen J.L."/>
            <person name="Fitzpatrick D.A."/>
            <person name="Frisvad J.C."/>
            <person name="Nielsen K.L."/>
        </authorList>
    </citation>
    <scope>NUCLEOTIDE SEQUENCE [LARGE SCALE GENOMIC DNA]</scope>
    <source>
        <strain evidence="5 6">IBT 3361</strain>
    </source>
</reference>
<dbReference type="SUPFAM" id="SSF56112">
    <property type="entry name" value="Protein kinase-like (PK-like)"/>
    <property type="match status" value="1"/>
</dbReference>
<dbReference type="Pfam" id="PF00069">
    <property type="entry name" value="Pkinase"/>
    <property type="match status" value="1"/>
</dbReference>
<dbReference type="Gene3D" id="1.10.510.10">
    <property type="entry name" value="Transferase(Phosphotransferase) domain 1"/>
    <property type="match status" value="1"/>
</dbReference>
<organism evidence="5 6">
    <name type="scientific">Penicillium chrysogenum</name>
    <name type="common">Penicillium notatum</name>
    <dbReference type="NCBI Taxonomy" id="5076"/>
    <lineage>
        <taxon>Eukaryota</taxon>
        <taxon>Fungi</taxon>
        <taxon>Dikarya</taxon>
        <taxon>Ascomycota</taxon>
        <taxon>Pezizomycotina</taxon>
        <taxon>Eurotiomycetes</taxon>
        <taxon>Eurotiomycetidae</taxon>
        <taxon>Eurotiales</taxon>
        <taxon>Aspergillaceae</taxon>
        <taxon>Penicillium</taxon>
        <taxon>Penicillium chrysogenum species complex</taxon>
    </lineage>
</organism>